<name>A0A0F9DB89_9ZZZZ</name>
<organism evidence="1">
    <name type="scientific">marine sediment metagenome</name>
    <dbReference type="NCBI Taxonomy" id="412755"/>
    <lineage>
        <taxon>unclassified sequences</taxon>
        <taxon>metagenomes</taxon>
        <taxon>ecological metagenomes</taxon>
    </lineage>
</organism>
<evidence type="ECO:0008006" key="2">
    <source>
        <dbReference type="Google" id="ProtNLM"/>
    </source>
</evidence>
<protein>
    <recommendedName>
        <fullName evidence="2">Ribbon-helix-helix protein CopG domain-containing protein</fullName>
    </recommendedName>
</protein>
<reference evidence="1" key="1">
    <citation type="journal article" date="2015" name="Nature">
        <title>Complex archaea that bridge the gap between prokaryotes and eukaryotes.</title>
        <authorList>
            <person name="Spang A."/>
            <person name="Saw J.H."/>
            <person name="Jorgensen S.L."/>
            <person name="Zaremba-Niedzwiedzka K."/>
            <person name="Martijn J."/>
            <person name="Lind A.E."/>
            <person name="van Eijk R."/>
            <person name="Schleper C."/>
            <person name="Guy L."/>
            <person name="Ettema T.J."/>
        </authorList>
    </citation>
    <scope>NUCLEOTIDE SEQUENCE</scope>
</reference>
<dbReference type="EMBL" id="LAZR01032409">
    <property type="protein sequence ID" value="KKL50976.1"/>
    <property type="molecule type" value="Genomic_DNA"/>
</dbReference>
<proteinExistence type="predicted"/>
<dbReference type="AlphaFoldDB" id="A0A0F9DB89"/>
<gene>
    <name evidence="1" type="ORF">LCGC14_2300090</name>
</gene>
<comment type="caution">
    <text evidence="1">The sequence shown here is derived from an EMBL/GenBank/DDBJ whole genome shotgun (WGS) entry which is preliminary data.</text>
</comment>
<accession>A0A0F9DB89</accession>
<sequence>MTKTQYDKIYVLFKDLNKDVYDWVLLKAQEGDLSRSSFILQCLKKIKKMEENDNGEKSGI</sequence>
<evidence type="ECO:0000313" key="1">
    <source>
        <dbReference type="EMBL" id="KKL50976.1"/>
    </source>
</evidence>